<accession>E0VQT2</accession>
<proteinExistence type="predicted"/>
<evidence type="ECO:0000313" key="2">
    <source>
        <dbReference type="EnsemblMetazoa" id="PHUM383920-PA"/>
    </source>
</evidence>
<dbReference type="Proteomes" id="UP000009046">
    <property type="component" value="Unassembled WGS sequence"/>
</dbReference>
<dbReference type="HOGENOM" id="CLU_2067384_0_0_1"/>
<dbReference type="KEGG" id="phu:Phum_PHUM383920"/>
<dbReference type="GeneID" id="8237268"/>
<reference evidence="1" key="1">
    <citation type="submission" date="2007-04" db="EMBL/GenBank/DDBJ databases">
        <title>Annotation of Pediculus humanus corporis strain USDA.</title>
        <authorList>
            <person name="Kirkness E."/>
            <person name="Hannick L."/>
            <person name="Hass B."/>
            <person name="Bruggner R."/>
            <person name="Lawson D."/>
            <person name="Bidwell S."/>
            <person name="Joardar V."/>
            <person name="Caler E."/>
            <person name="Walenz B."/>
            <person name="Inman J."/>
            <person name="Schobel S."/>
            <person name="Galinsky K."/>
            <person name="Amedeo P."/>
            <person name="Strausberg R."/>
        </authorList>
    </citation>
    <scope>NUCLEOTIDE SEQUENCE</scope>
    <source>
        <strain evidence="1">USDA</strain>
    </source>
</reference>
<dbReference type="EMBL" id="AAZO01004497">
    <property type="status" value="NOT_ANNOTATED_CDS"/>
    <property type="molecule type" value="Genomic_DNA"/>
</dbReference>
<keyword evidence="3" id="KW-1185">Reference proteome</keyword>
<sequence length="146" mass="16167">MCEASGCQCSFDSGKLGCACCAKGGCPCGRAAPKRCIQCGLENYCSNSEYLSLLSSQLLSFNLNSTEQQQQQQKKKLSLRTKRQVCNMTLDSRELLSRSGKSFGQLKSPSIKGPTICYYSFVPSQKQRIELQFYRLVNLGTFNGTE</sequence>
<dbReference type="InParanoid" id="E0VQT2"/>
<dbReference type="eggNOG" id="ENOG502S2AF">
    <property type="taxonomic scope" value="Eukaryota"/>
</dbReference>
<dbReference type="EMBL" id="DS235440">
    <property type="protein sequence ID" value="EEB15738.1"/>
    <property type="molecule type" value="Genomic_DNA"/>
</dbReference>
<dbReference type="VEuPathDB" id="VectorBase:PHUM383920"/>
<reference evidence="1" key="2">
    <citation type="submission" date="2007-04" db="EMBL/GenBank/DDBJ databases">
        <title>The genome of the human body louse.</title>
        <authorList>
            <consortium name="The Human Body Louse Genome Consortium"/>
            <person name="Kirkness E."/>
            <person name="Walenz B."/>
            <person name="Hass B."/>
            <person name="Bruggner R."/>
            <person name="Strausberg R."/>
        </authorList>
    </citation>
    <scope>NUCLEOTIDE SEQUENCE</scope>
    <source>
        <strain evidence="1">USDA</strain>
    </source>
</reference>
<protein>
    <submittedName>
        <fullName evidence="1 2">Uncharacterized protein</fullName>
    </submittedName>
</protein>
<dbReference type="RefSeq" id="XP_002428476.1">
    <property type="nucleotide sequence ID" value="XM_002428431.1"/>
</dbReference>
<evidence type="ECO:0000313" key="1">
    <source>
        <dbReference type="EMBL" id="EEB15738.1"/>
    </source>
</evidence>
<name>E0VQT2_PEDHC</name>
<dbReference type="EnsemblMetazoa" id="PHUM383920-RA">
    <property type="protein sequence ID" value="PHUM383920-PA"/>
    <property type="gene ID" value="PHUM383920"/>
</dbReference>
<evidence type="ECO:0000313" key="3">
    <source>
        <dbReference type="Proteomes" id="UP000009046"/>
    </source>
</evidence>
<gene>
    <name evidence="2" type="primary">8237268</name>
    <name evidence="1" type="ORF">Phum_PHUM383920</name>
</gene>
<dbReference type="OrthoDB" id="10063988at2759"/>
<organism>
    <name type="scientific">Pediculus humanus subsp. corporis</name>
    <name type="common">Body louse</name>
    <dbReference type="NCBI Taxonomy" id="121224"/>
    <lineage>
        <taxon>Eukaryota</taxon>
        <taxon>Metazoa</taxon>
        <taxon>Ecdysozoa</taxon>
        <taxon>Arthropoda</taxon>
        <taxon>Hexapoda</taxon>
        <taxon>Insecta</taxon>
        <taxon>Pterygota</taxon>
        <taxon>Neoptera</taxon>
        <taxon>Paraneoptera</taxon>
        <taxon>Psocodea</taxon>
        <taxon>Troctomorpha</taxon>
        <taxon>Phthiraptera</taxon>
        <taxon>Anoplura</taxon>
        <taxon>Pediculidae</taxon>
        <taxon>Pediculus</taxon>
    </lineage>
</organism>
<reference evidence="2" key="3">
    <citation type="submission" date="2021-02" db="UniProtKB">
        <authorList>
            <consortium name="EnsemblMetazoa"/>
        </authorList>
    </citation>
    <scope>IDENTIFICATION</scope>
    <source>
        <strain evidence="2">USDA</strain>
    </source>
</reference>
<dbReference type="CTD" id="8237268"/>
<dbReference type="AlphaFoldDB" id="E0VQT2"/>